<dbReference type="EMBL" id="CP041217">
    <property type="protein sequence ID" value="QDH21635.1"/>
    <property type="molecule type" value="Genomic_DNA"/>
</dbReference>
<gene>
    <name evidence="1" type="ORF">FFV09_12740</name>
</gene>
<protein>
    <submittedName>
        <fullName evidence="1">Uncharacterized protein</fullName>
    </submittedName>
</protein>
<dbReference type="KEGG" id="saca:FFV09_12740"/>
<sequence>MRFPAHARFGHFLIDRFFRQVFHRAFDIVGLDRKPVLRVDRLKQFVLLFAVLVDFIVELRFFFSDLGIRTDLFVFTERFRILVFLIVSQYFRSVFADGGGRFRGVVVSARAVRSGSGRVGRQGAHVLQPPQIGVVRFVKLSLLFFGKERIWEGTPHSEVPIFPKKQET</sequence>
<evidence type="ECO:0000313" key="1">
    <source>
        <dbReference type="EMBL" id="QDH21635.1"/>
    </source>
</evidence>
<keyword evidence="2" id="KW-1185">Reference proteome</keyword>
<name>A0A4Y6V041_SACBS</name>
<dbReference type="AlphaFoldDB" id="A0A4Y6V041"/>
<dbReference type="Proteomes" id="UP000316968">
    <property type="component" value="Chromosome"/>
</dbReference>
<reference evidence="1 2" key="1">
    <citation type="submission" date="2019-06" db="EMBL/GenBank/DDBJ databases">
        <title>Saccharibacillus brassicae sp. nov., an endophytic bacterium isolated from Chinese cabbage seeds (Brassica pekinensis).</title>
        <authorList>
            <person name="Jiang L."/>
            <person name="Lee J."/>
            <person name="Kim S.W."/>
        </authorList>
    </citation>
    <scope>NUCLEOTIDE SEQUENCE [LARGE SCALE GENOMIC DNA]</scope>
    <source>
        <strain evidence="2">KCTC 43072 / ATSA2</strain>
    </source>
</reference>
<evidence type="ECO:0000313" key="2">
    <source>
        <dbReference type="Proteomes" id="UP000316968"/>
    </source>
</evidence>
<organism evidence="1 2">
    <name type="scientific">Saccharibacillus brassicae</name>
    <dbReference type="NCBI Taxonomy" id="2583377"/>
    <lineage>
        <taxon>Bacteria</taxon>
        <taxon>Bacillati</taxon>
        <taxon>Bacillota</taxon>
        <taxon>Bacilli</taxon>
        <taxon>Bacillales</taxon>
        <taxon>Paenibacillaceae</taxon>
        <taxon>Saccharibacillus</taxon>
    </lineage>
</organism>
<proteinExistence type="predicted"/>
<accession>A0A4Y6V041</accession>